<reference evidence="3" key="1">
    <citation type="submission" date="2022-07" db="EMBL/GenBank/DDBJ databases">
        <title>Taxonomy of Aspergillus series Nigri: significant species reduction supported by multi-species coalescent approaches.</title>
        <authorList>
            <person name="Bian C."/>
            <person name="Kusuya Y."/>
            <person name="Sklenar F."/>
            <person name="D'hooge E."/>
            <person name="Yaguchi T."/>
            <person name="Takahashi H."/>
            <person name="Hubka V."/>
        </authorList>
    </citation>
    <scope>NUCLEOTIDE SEQUENCE</scope>
    <source>
        <strain evidence="3">CBS 733.88</strain>
    </source>
</reference>
<dbReference type="SMART" id="SM00248">
    <property type="entry name" value="ANK"/>
    <property type="match status" value="3"/>
</dbReference>
<comment type="caution">
    <text evidence="3">The sequence shown here is derived from an EMBL/GenBank/DDBJ whole genome shotgun (WGS) entry which is preliminary data.</text>
</comment>
<sequence length="416" mass="47874">MSEESTCSMEIVRLQKPKFTLTQADDWPTELLFHMERCLRLPVRKAFELEEEPKFFEVMKEEAKRDREHFPTPRLTRPPTNYEEIVYEYRSSFCDLEEPTCPLEPTETGGVVHMIKKGDVEGLERRLQTGLDPNGFSVAGIPLLSLAVAHRQVQCVELLLRYDACPSPRNYWSPAGPLDYVMPIPLESESPDQRTIIQLLIDAGSRFAYFNVLDSIFLYNEVSLLRKVMQDRSGIFFLPPSNPVLRPIPFRVARFGKGCEKILDMIVHWKSDVLKEKGTRDYTPLHYAVFNTKDFHMANNLLRYQIDPSALNHDGISALAIAVHWDKVEAVEAMIGHPKISLPHLHEVVPFSKTPLGQAMEAHNYTLMDMLLSDPRMCLTEEAQSTAIDRARALKFDEQWVVRIQNCEPRLRQYSV</sequence>
<gene>
    <name evidence="3" type="ORF">AbraCBS73388_003465</name>
</gene>
<name>A0A9W5Z274_9EURO</name>
<dbReference type="Gene3D" id="1.25.40.20">
    <property type="entry name" value="Ankyrin repeat-containing domain"/>
    <property type="match status" value="2"/>
</dbReference>
<dbReference type="Pfam" id="PF00023">
    <property type="entry name" value="Ank"/>
    <property type="match status" value="1"/>
</dbReference>
<keyword evidence="1" id="KW-0677">Repeat</keyword>
<keyword evidence="2" id="KW-0040">ANK repeat</keyword>
<dbReference type="InterPro" id="IPR036770">
    <property type="entry name" value="Ankyrin_rpt-contain_sf"/>
</dbReference>
<accession>A0A9W5Z274</accession>
<organism evidence="3 4">
    <name type="scientific">Aspergillus brasiliensis</name>
    <dbReference type="NCBI Taxonomy" id="319629"/>
    <lineage>
        <taxon>Eukaryota</taxon>
        <taxon>Fungi</taxon>
        <taxon>Dikarya</taxon>
        <taxon>Ascomycota</taxon>
        <taxon>Pezizomycotina</taxon>
        <taxon>Eurotiomycetes</taxon>
        <taxon>Eurotiomycetidae</taxon>
        <taxon>Eurotiales</taxon>
        <taxon>Aspergillaceae</taxon>
        <taxon>Aspergillus</taxon>
        <taxon>Aspergillus subgen. Circumdati</taxon>
    </lineage>
</organism>
<dbReference type="InterPro" id="IPR002110">
    <property type="entry name" value="Ankyrin_rpt"/>
</dbReference>
<evidence type="ECO:0000313" key="3">
    <source>
        <dbReference type="EMBL" id="GKZ26949.1"/>
    </source>
</evidence>
<proteinExistence type="predicted"/>
<dbReference type="AlphaFoldDB" id="A0A9W5Z274"/>
<protein>
    <submittedName>
        <fullName evidence="3">Uncharacterized protein</fullName>
    </submittedName>
</protein>
<dbReference type="PANTHER" id="PTHR24198">
    <property type="entry name" value="ANKYRIN REPEAT AND PROTEIN KINASE DOMAIN-CONTAINING PROTEIN"/>
    <property type="match status" value="1"/>
</dbReference>
<dbReference type="PANTHER" id="PTHR24198:SF165">
    <property type="entry name" value="ANKYRIN REPEAT-CONTAINING PROTEIN-RELATED"/>
    <property type="match status" value="1"/>
</dbReference>
<evidence type="ECO:0000313" key="4">
    <source>
        <dbReference type="Proteomes" id="UP001143548"/>
    </source>
</evidence>
<dbReference type="Proteomes" id="UP001143548">
    <property type="component" value="Unassembled WGS sequence"/>
</dbReference>
<evidence type="ECO:0000256" key="2">
    <source>
        <dbReference type="ARBA" id="ARBA00023043"/>
    </source>
</evidence>
<dbReference type="EMBL" id="BROQ01000172">
    <property type="protein sequence ID" value="GKZ26949.1"/>
    <property type="molecule type" value="Genomic_DNA"/>
</dbReference>
<dbReference type="SUPFAM" id="SSF48403">
    <property type="entry name" value="Ankyrin repeat"/>
    <property type="match status" value="1"/>
</dbReference>
<evidence type="ECO:0000256" key="1">
    <source>
        <dbReference type="ARBA" id="ARBA00022737"/>
    </source>
</evidence>